<dbReference type="PROSITE" id="PS00687">
    <property type="entry name" value="ALDEHYDE_DEHYDR_GLU"/>
    <property type="match status" value="1"/>
</dbReference>
<dbReference type="PROSITE" id="PS00070">
    <property type="entry name" value="ALDEHYDE_DEHYDR_CYS"/>
    <property type="match status" value="1"/>
</dbReference>
<feature type="domain" description="Aldehyde dehydrogenase" evidence="5">
    <location>
        <begin position="16"/>
        <end position="463"/>
    </location>
</feature>
<dbReference type="PANTHER" id="PTHR11699">
    <property type="entry name" value="ALDEHYDE DEHYDROGENASE-RELATED"/>
    <property type="match status" value="1"/>
</dbReference>
<dbReference type="InterPro" id="IPR016161">
    <property type="entry name" value="Ald_DH/histidinol_DH"/>
</dbReference>
<evidence type="ECO:0000256" key="3">
    <source>
        <dbReference type="PROSITE-ProRule" id="PRU10007"/>
    </source>
</evidence>
<evidence type="ECO:0000313" key="6">
    <source>
        <dbReference type="EMBL" id="GHE15521.1"/>
    </source>
</evidence>
<dbReference type="GO" id="GO:0016620">
    <property type="term" value="F:oxidoreductase activity, acting on the aldehyde or oxo group of donors, NAD or NADP as acceptor"/>
    <property type="evidence" value="ECO:0007669"/>
    <property type="project" value="InterPro"/>
</dbReference>
<dbReference type="FunFam" id="3.40.309.10:FF:000009">
    <property type="entry name" value="Aldehyde dehydrogenase A"/>
    <property type="match status" value="1"/>
</dbReference>
<dbReference type="InterPro" id="IPR016160">
    <property type="entry name" value="Ald_DH_CS_CYS"/>
</dbReference>
<gene>
    <name evidence="6" type="ORF">GCM10010339_90440</name>
</gene>
<dbReference type="Proteomes" id="UP000655443">
    <property type="component" value="Unassembled WGS sequence"/>
</dbReference>
<keyword evidence="2 4" id="KW-0560">Oxidoreductase</keyword>
<dbReference type="Gene3D" id="3.40.309.10">
    <property type="entry name" value="Aldehyde Dehydrogenase, Chain A, domain 2"/>
    <property type="match status" value="1"/>
</dbReference>
<reference evidence="6" key="2">
    <citation type="submission" date="2020-09" db="EMBL/GenBank/DDBJ databases">
        <authorList>
            <person name="Sun Q."/>
            <person name="Ohkuma M."/>
        </authorList>
    </citation>
    <scope>NUCLEOTIDE SEQUENCE</scope>
    <source>
        <strain evidence="6">JCM 4714</strain>
    </source>
</reference>
<dbReference type="CDD" id="cd07106">
    <property type="entry name" value="ALDH_AldA-AAD23400"/>
    <property type="match status" value="1"/>
</dbReference>
<evidence type="ECO:0000256" key="1">
    <source>
        <dbReference type="ARBA" id="ARBA00009986"/>
    </source>
</evidence>
<accession>A0A919D809</accession>
<comment type="similarity">
    <text evidence="1 4">Belongs to the aldehyde dehydrogenase family.</text>
</comment>
<dbReference type="EMBL" id="BMVG01000064">
    <property type="protein sequence ID" value="GHE15521.1"/>
    <property type="molecule type" value="Genomic_DNA"/>
</dbReference>
<reference evidence="6" key="1">
    <citation type="journal article" date="2014" name="Int. J. Syst. Evol. Microbiol.">
        <title>Complete genome sequence of Corynebacterium casei LMG S-19264T (=DSM 44701T), isolated from a smear-ripened cheese.</title>
        <authorList>
            <consortium name="US DOE Joint Genome Institute (JGI-PGF)"/>
            <person name="Walter F."/>
            <person name="Albersmeier A."/>
            <person name="Kalinowski J."/>
            <person name="Ruckert C."/>
        </authorList>
    </citation>
    <scope>NUCLEOTIDE SEQUENCE</scope>
    <source>
        <strain evidence="6">JCM 4714</strain>
    </source>
</reference>
<keyword evidence="7" id="KW-1185">Reference proteome</keyword>
<evidence type="ECO:0000259" key="5">
    <source>
        <dbReference type="Pfam" id="PF00171"/>
    </source>
</evidence>
<dbReference type="InterPro" id="IPR016163">
    <property type="entry name" value="Ald_DH_C"/>
</dbReference>
<dbReference type="SUPFAM" id="SSF53720">
    <property type="entry name" value="ALDH-like"/>
    <property type="match status" value="1"/>
</dbReference>
<dbReference type="Pfam" id="PF00171">
    <property type="entry name" value="Aldedh"/>
    <property type="match status" value="1"/>
</dbReference>
<protein>
    <submittedName>
        <fullName evidence="6">Aldehyde dehydrogenase</fullName>
    </submittedName>
</protein>
<dbReference type="InterPro" id="IPR029510">
    <property type="entry name" value="Ald_DH_CS_GLU"/>
</dbReference>
<dbReference type="Gene3D" id="3.40.605.10">
    <property type="entry name" value="Aldehyde Dehydrogenase, Chain A, domain 1"/>
    <property type="match status" value="1"/>
</dbReference>
<dbReference type="FunFam" id="3.40.605.10:FF:000007">
    <property type="entry name" value="NAD/NADP-dependent betaine aldehyde dehydrogenase"/>
    <property type="match status" value="1"/>
</dbReference>
<dbReference type="InterPro" id="IPR016162">
    <property type="entry name" value="Ald_DH_N"/>
</dbReference>
<organism evidence="6 7">
    <name type="scientific">Streptomyces alanosinicus</name>
    <dbReference type="NCBI Taxonomy" id="68171"/>
    <lineage>
        <taxon>Bacteria</taxon>
        <taxon>Bacillati</taxon>
        <taxon>Actinomycetota</taxon>
        <taxon>Actinomycetes</taxon>
        <taxon>Kitasatosporales</taxon>
        <taxon>Streptomycetaceae</taxon>
        <taxon>Streptomyces</taxon>
    </lineage>
</organism>
<proteinExistence type="inferred from homology"/>
<name>A0A919D809_9ACTN</name>
<evidence type="ECO:0000256" key="4">
    <source>
        <dbReference type="RuleBase" id="RU003345"/>
    </source>
</evidence>
<evidence type="ECO:0000313" key="7">
    <source>
        <dbReference type="Proteomes" id="UP000655443"/>
    </source>
</evidence>
<comment type="caution">
    <text evidence="6">The sequence shown here is derived from an EMBL/GenBank/DDBJ whole genome shotgun (WGS) entry which is preliminary data.</text>
</comment>
<dbReference type="AlphaFoldDB" id="A0A919D809"/>
<feature type="active site" evidence="3">
    <location>
        <position position="241"/>
    </location>
</feature>
<dbReference type="InterPro" id="IPR015590">
    <property type="entry name" value="Aldehyde_DH_dom"/>
</dbReference>
<dbReference type="InterPro" id="IPR044086">
    <property type="entry name" value="LUC3-like"/>
</dbReference>
<sequence>MDSHAMTIDGRADTDSGAALDVANPATGEVFAQVPQCDRQQLDEACAAAERAYRPWRADDAGRRRALSRMADVLERAATSLARMLTQEQGKPLAEARTEIARSALWLRYYADLDIPREVTSNDAGDRVEIVRRPLGVVAAIAPWNFPLLLAVRKIAPALRAGNTVVLKPSPYTPLTTLAFGALVRDDLPPGVLNIVSGPEPLGAWLVSHPVPRKVSFTGSTATGMKVAAAAATGLKHITLELGGNDPAIVLPDADPDHIADSLFWSAFRNNGQVCAAVKRVYAHERIQGRLLDALTARARAVRVGDGLDETTELGPLSNPPQLGRVHELVKDALAHGATAVTGGRPLHQPGYFFAPTILSAPPGALRIVDEEQFGPALPVVPYQDLEEAIFLANAGEYGLTASVWSSDGDRAAKAASALECGQVTVNAHATSICPSLPFGGHKRSGIGVENGPWGLHEFTGLQVLPCPAA</sequence>
<evidence type="ECO:0000256" key="2">
    <source>
        <dbReference type="ARBA" id="ARBA00023002"/>
    </source>
</evidence>